<reference evidence="1 2" key="1">
    <citation type="submission" date="2018-10" db="EMBL/GenBank/DDBJ databases">
        <title>A high-quality apple genome assembly.</title>
        <authorList>
            <person name="Hu J."/>
        </authorList>
    </citation>
    <scope>NUCLEOTIDE SEQUENCE [LARGE SCALE GENOMIC DNA]</scope>
    <source>
        <strain evidence="2">cv. HFTH1</strain>
        <tissue evidence="1">Young leaf</tissue>
    </source>
</reference>
<name>A0A498HZ44_MALDO</name>
<proteinExistence type="predicted"/>
<organism evidence="1 2">
    <name type="scientific">Malus domestica</name>
    <name type="common">Apple</name>
    <name type="synonym">Pyrus malus</name>
    <dbReference type="NCBI Taxonomy" id="3750"/>
    <lineage>
        <taxon>Eukaryota</taxon>
        <taxon>Viridiplantae</taxon>
        <taxon>Streptophyta</taxon>
        <taxon>Embryophyta</taxon>
        <taxon>Tracheophyta</taxon>
        <taxon>Spermatophyta</taxon>
        <taxon>Magnoliopsida</taxon>
        <taxon>eudicotyledons</taxon>
        <taxon>Gunneridae</taxon>
        <taxon>Pentapetalae</taxon>
        <taxon>rosids</taxon>
        <taxon>fabids</taxon>
        <taxon>Rosales</taxon>
        <taxon>Rosaceae</taxon>
        <taxon>Amygdaloideae</taxon>
        <taxon>Maleae</taxon>
        <taxon>Malus</taxon>
    </lineage>
</organism>
<sequence>MKQTVEFSGRETNKVAHMLACMSLSYGNIDTLFPFDRFKNPDKVFYQDSVCTISSLILNVK</sequence>
<keyword evidence="2" id="KW-1185">Reference proteome</keyword>
<gene>
    <name evidence="1" type="ORF">DVH24_018988</name>
</gene>
<protein>
    <submittedName>
        <fullName evidence="1">Uncharacterized protein</fullName>
    </submittedName>
</protein>
<dbReference type="AlphaFoldDB" id="A0A498HZ44"/>
<comment type="caution">
    <text evidence="1">The sequence shown here is derived from an EMBL/GenBank/DDBJ whole genome shotgun (WGS) entry which is preliminary data.</text>
</comment>
<accession>A0A498HZ44</accession>
<dbReference type="EMBL" id="RDQH01000340">
    <property type="protein sequence ID" value="RXH76100.1"/>
    <property type="molecule type" value="Genomic_DNA"/>
</dbReference>
<evidence type="ECO:0000313" key="1">
    <source>
        <dbReference type="EMBL" id="RXH76100.1"/>
    </source>
</evidence>
<dbReference type="Proteomes" id="UP000290289">
    <property type="component" value="Chromosome 14"/>
</dbReference>
<evidence type="ECO:0000313" key="2">
    <source>
        <dbReference type="Proteomes" id="UP000290289"/>
    </source>
</evidence>